<evidence type="ECO:0000256" key="12">
    <source>
        <dbReference type="ARBA" id="ARBA00023012"/>
    </source>
</evidence>
<dbReference type="FunFam" id="3.30.565.10:FF:000010">
    <property type="entry name" value="Sensor histidine kinase RcsC"/>
    <property type="match status" value="1"/>
</dbReference>
<dbReference type="Proteomes" id="UP000326380">
    <property type="component" value="Unassembled WGS sequence"/>
</dbReference>
<dbReference type="PROSITE" id="PS50110">
    <property type="entry name" value="RESPONSE_REGULATORY"/>
    <property type="match status" value="1"/>
</dbReference>
<dbReference type="SMART" id="SM00448">
    <property type="entry name" value="REC"/>
    <property type="match status" value="1"/>
</dbReference>
<dbReference type="Gene3D" id="3.30.565.10">
    <property type="entry name" value="Histidine kinase-like ATPase, C-terminal domain"/>
    <property type="match status" value="1"/>
</dbReference>
<evidence type="ECO:0000256" key="6">
    <source>
        <dbReference type="ARBA" id="ARBA00022679"/>
    </source>
</evidence>
<dbReference type="InterPro" id="IPR015943">
    <property type="entry name" value="WD40/YVTN_repeat-like_dom_sf"/>
</dbReference>
<dbReference type="GO" id="GO:0000155">
    <property type="term" value="F:phosphorelay sensor kinase activity"/>
    <property type="evidence" value="ECO:0007669"/>
    <property type="project" value="InterPro"/>
</dbReference>
<dbReference type="CDD" id="cd16922">
    <property type="entry name" value="HATPase_EvgS-ArcB-TorS-like"/>
    <property type="match status" value="1"/>
</dbReference>
<dbReference type="Gene3D" id="1.20.120.160">
    <property type="entry name" value="HPT domain"/>
    <property type="match status" value="1"/>
</dbReference>
<comment type="subcellular location">
    <subcellularLocation>
        <location evidence="2">Cell membrane</location>
        <topology evidence="2">Multi-pass membrane protein</topology>
    </subcellularLocation>
</comment>
<dbReference type="GO" id="GO:0005524">
    <property type="term" value="F:ATP binding"/>
    <property type="evidence" value="ECO:0007669"/>
    <property type="project" value="UniProtKB-KW"/>
</dbReference>
<dbReference type="PROSITE" id="PS50109">
    <property type="entry name" value="HIS_KIN"/>
    <property type="match status" value="1"/>
</dbReference>
<dbReference type="Pfam" id="PF01627">
    <property type="entry name" value="Hpt"/>
    <property type="match status" value="1"/>
</dbReference>
<evidence type="ECO:0000256" key="8">
    <source>
        <dbReference type="ARBA" id="ARBA00022741"/>
    </source>
</evidence>
<dbReference type="CDD" id="cd00082">
    <property type="entry name" value="HisKA"/>
    <property type="match status" value="1"/>
</dbReference>
<keyword evidence="7" id="KW-0812">Transmembrane</keyword>
<evidence type="ECO:0000256" key="11">
    <source>
        <dbReference type="ARBA" id="ARBA00022989"/>
    </source>
</evidence>
<dbReference type="FunFam" id="1.10.287.130:FF:000002">
    <property type="entry name" value="Two-component osmosensing histidine kinase"/>
    <property type="match status" value="1"/>
</dbReference>
<dbReference type="SUPFAM" id="SSF63829">
    <property type="entry name" value="Calcium-dependent phosphotriesterase"/>
    <property type="match status" value="2"/>
</dbReference>
<keyword evidence="10" id="KW-0067">ATP-binding</keyword>
<sequence>MFRFLLRLTWLWLLLLASAALRAQPTAFVKHFGPAEGFAPRFVYALAQDPQGYLWVATAEGVVRYDGTAFRAFTTKSGLAEDFATRLYVQRPTGTLWVAHYQGGVSRWNGRRFVPVSNRAAWPDSLHAGPGIPSSDTAAVNSYARRHRLRLPDDAQVSCVLNDREGNGWLGTAGQGLWRHSDRHLRLIPTPPAPAGAITAAGAGGLALFGTAAGRLFSIGQSGSGEFYTRPAFSGSFPQAITAIAQATAPSTSKQADLLWIGTGSGVWQLRAGKAQLLSSLPRNLRVTALAWDAVGGYLWVGTALDGVYRCQPEGPAPAEHFTTANGLLHNTVSALLADAAGRVWIGTQGTGLAVWHQGDFTYHRFGEGLDVTDLREQPAGTVWIGTAGQGLWRHQQGKFRRYTTANGLASAYCYAVVPFRHSSGQASHSASPREFVLLVHQQELSAFDPATGQATPVVAADNPLLRGLRPFATVSSTANGVWLASSQGLLQLDASLTSPWPTSSPPTLALTGAQVDGAPRDAAKLGQLKAGQHRLNFTFQGVTLQPRPSSGGLQYQYRLRGYLDDWSQPSATGEAQFPRLDAGQYVLEARARLGSQGAWSRVEQVGFGIATPFWRTWWFAALALLTVGAGVWAVVRTREATLRRQKFQLETTVRERTTELRHQKAHIEQMNTELTVARDAAEASRKAKAQFLANMSHEIRTPMNAVIGLTHLLQRMPTTGEQREYLEAIQGSSQNLLTIINDILDSSKIEAGKLTLEHTPFGLRELLQRVGRMFTFATASKNLYLDLQLAPTVPAAVYGDPVRLNQILVNLIGNAIKFTTHGGVTVSATATAVPESAGAWRVQLAVRDTGIGIPANKLEAIFEDFSQANTSTTRQFGGTGLGLSIARNLVELHGGQLHVESQEGAGSTFWFEVPYQEADPASVPSDAPADLNPFDPPLRVLVAEDNELNQLVARKTLEAWNVLVTLAANGRLAVEAATAPAAAFDAVLMDVQMPEMDGYEATRQLRLHFPDRQQLPIIGLTASALPEDRALALEAGMNDTLPKPFDPAILYTRLAQFTGRIVPDSVPKSRVAPTAGVAPAAPLTLDWELLEELAFGNEAFIGQVIETFLREAPLLLEQLQQAAQRHDPAALGQAAHKLKGQVAYFGVANLHKRLDALERQVHAGETTDAAAQVAGIGQQLAELYPALRQRVQQTTPLP</sequence>
<accession>A0A7L5A3I5</accession>
<dbReference type="InterPro" id="IPR036641">
    <property type="entry name" value="HPT_dom_sf"/>
</dbReference>
<evidence type="ECO:0000256" key="2">
    <source>
        <dbReference type="ARBA" id="ARBA00004651"/>
    </source>
</evidence>
<dbReference type="EMBL" id="VTWU01000002">
    <property type="protein sequence ID" value="KAA9338480.1"/>
    <property type="molecule type" value="Genomic_DNA"/>
</dbReference>
<dbReference type="SUPFAM" id="SSF52172">
    <property type="entry name" value="CheY-like"/>
    <property type="match status" value="1"/>
</dbReference>
<dbReference type="Pfam" id="PF00072">
    <property type="entry name" value="Response_reg"/>
    <property type="match status" value="1"/>
</dbReference>
<name>A0A7L5A3I5_9BACT</name>
<proteinExistence type="predicted"/>
<dbReference type="Pfam" id="PF07495">
    <property type="entry name" value="Y_Y_Y"/>
    <property type="match status" value="1"/>
</dbReference>
<organism evidence="16 17">
    <name type="scientific">Hymenobacter busanensis</name>
    <dbReference type="NCBI Taxonomy" id="2607656"/>
    <lineage>
        <taxon>Bacteria</taxon>
        <taxon>Pseudomonadati</taxon>
        <taxon>Bacteroidota</taxon>
        <taxon>Cytophagia</taxon>
        <taxon>Cytophagales</taxon>
        <taxon>Hymenobacteraceae</taxon>
        <taxon>Hymenobacter</taxon>
    </lineage>
</organism>
<evidence type="ECO:0000256" key="7">
    <source>
        <dbReference type="ARBA" id="ARBA00022692"/>
    </source>
</evidence>
<comment type="subunit">
    <text evidence="14">At low DSF concentrations, interacts with RpfF.</text>
</comment>
<dbReference type="GO" id="GO:0005886">
    <property type="term" value="C:plasma membrane"/>
    <property type="evidence" value="ECO:0007669"/>
    <property type="project" value="UniProtKB-SubCell"/>
</dbReference>
<dbReference type="InterPro" id="IPR003594">
    <property type="entry name" value="HATPase_dom"/>
</dbReference>
<dbReference type="Gene3D" id="2.130.10.10">
    <property type="entry name" value="YVTN repeat-like/Quinoprotein amine dehydrogenase"/>
    <property type="match status" value="2"/>
</dbReference>
<evidence type="ECO:0000256" key="10">
    <source>
        <dbReference type="ARBA" id="ARBA00022840"/>
    </source>
</evidence>
<keyword evidence="17" id="KW-1185">Reference proteome</keyword>
<keyword evidence="5" id="KW-0597">Phosphoprotein</keyword>
<dbReference type="AlphaFoldDB" id="A0A7L5A3I5"/>
<evidence type="ECO:0000256" key="9">
    <source>
        <dbReference type="ARBA" id="ARBA00022777"/>
    </source>
</evidence>
<dbReference type="PANTHER" id="PTHR45339:SF1">
    <property type="entry name" value="HYBRID SIGNAL TRANSDUCTION HISTIDINE KINASE J"/>
    <property type="match status" value="1"/>
</dbReference>
<protein>
    <recommendedName>
        <fullName evidence="15">Sensory/regulatory protein RpfC</fullName>
        <ecNumber evidence="3">2.7.13.3</ecNumber>
    </recommendedName>
</protein>
<evidence type="ECO:0000256" key="1">
    <source>
        <dbReference type="ARBA" id="ARBA00000085"/>
    </source>
</evidence>
<evidence type="ECO:0000256" key="14">
    <source>
        <dbReference type="ARBA" id="ARBA00064003"/>
    </source>
</evidence>
<dbReference type="RefSeq" id="WP_151078029.1">
    <property type="nucleotide sequence ID" value="NZ_CP047647.1"/>
</dbReference>
<comment type="catalytic activity">
    <reaction evidence="1">
        <text>ATP + protein L-histidine = ADP + protein N-phospho-L-histidine.</text>
        <dbReference type="EC" id="2.7.13.3"/>
    </reaction>
</comment>
<keyword evidence="12" id="KW-0902">Two-component regulatory system</keyword>
<dbReference type="SUPFAM" id="SSF47226">
    <property type="entry name" value="Histidine-containing phosphotransfer domain, HPT domain"/>
    <property type="match status" value="1"/>
</dbReference>
<dbReference type="PROSITE" id="PS50894">
    <property type="entry name" value="HPT"/>
    <property type="match status" value="1"/>
</dbReference>
<dbReference type="InterPro" id="IPR001789">
    <property type="entry name" value="Sig_transdc_resp-reg_receiver"/>
</dbReference>
<dbReference type="InterPro" id="IPR013783">
    <property type="entry name" value="Ig-like_fold"/>
</dbReference>
<dbReference type="Gene3D" id="2.60.40.10">
    <property type="entry name" value="Immunoglobulins"/>
    <property type="match status" value="1"/>
</dbReference>
<dbReference type="Pfam" id="PF02518">
    <property type="entry name" value="HATPase_c"/>
    <property type="match status" value="1"/>
</dbReference>
<dbReference type="InterPro" id="IPR036890">
    <property type="entry name" value="HATPase_C_sf"/>
</dbReference>
<dbReference type="InterPro" id="IPR005467">
    <property type="entry name" value="His_kinase_dom"/>
</dbReference>
<dbReference type="InterPro" id="IPR036097">
    <property type="entry name" value="HisK_dim/P_sf"/>
</dbReference>
<dbReference type="SMART" id="SM00388">
    <property type="entry name" value="HisKA"/>
    <property type="match status" value="1"/>
</dbReference>
<dbReference type="CDD" id="cd17546">
    <property type="entry name" value="REC_hyHK_CKI1_RcsC-like"/>
    <property type="match status" value="1"/>
</dbReference>
<keyword evidence="6" id="KW-0808">Transferase</keyword>
<evidence type="ECO:0000256" key="13">
    <source>
        <dbReference type="ARBA" id="ARBA00023136"/>
    </source>
</evidence>
<reference evidence="16 17" key="1">
    <citation type="submission" date="2019-09" db="EMBL/GenBank/DDBJ databases">
        <title>Genome sequence of Hymenobacter sp. M3.</title>
        <authorList>
            <person name="Srinivasan S."/>
        </authorList>
    </citation>
    <scope>NUCLEOTIDE SEQUENCE [LARGE SCALE GENOMIC DNA]</scope>
    <source>
        <strain evidence="16 17">M3</strain>
    </source>
</reference>
<keyword evidence="9" id="KW-0418">Kinase</keyword>
<evidence type="ECO:0000256" key="15">
    <source>
        <dbReference type="ARBA" id="ARBA00068150"/>
    </source>
</evidence>
<dbReference type="Gene3D" id="1.10.287.130">
    <property type="match status" value="1"/>
</dbReference>
<evidence type="ECO:0000256" key="3">
    <source>
        <dbReference type="ARBA" id="ARBA00012438"/>
    </source>
</evidence>
<keyword evidence="4" id="KW-1003">Cell membrane</keyword>
<comment type="caution">
    <text evidence="16">The sequence shown here is derived from an EMBL/GenBank/DDBJ whole genome shotgun (WGS) entry which is preliminary data.</text>
</comment>
<evidence type="ECO:0000313" key="16">
    <source>
        <dbReference type="EMBL" id="KAA9338480.1"/>
    </source>
</evidence>
<dbReference type="PANTHER" id="PTHR45339">
    <property type="entry name" value="HYBRID SIGNAL TRANSDUCTION HISTIDINE KINASE J"/>
    <property type="match status" value="1"/>
</dbReference>
<gene>
    <name evidence="16" type="ORF">F0P96_06505</name>
</gene>
<dbReference type="Pfam" id="PF00512">
    <property type="entry name" value="HisKA"/>
    <property type="match status" value="1"/>
</dbReference>
<evidence type="ECO:0000256" key="4">
    <source>
        <dbReference type="ARBA" id="ARBA00022475"/>
    </source>
</evidence>
<dbReference type="InterPro" id="IPR004358">
    <property type="entry name" value="Sig_transdc_His_kin-like_C"/>
</dbReference>
<keyword evidence="11" id="KW-1133">Transmembrane helix</keyword>
<evidence type="ECO:0000313" key="17">
    <source>
        <dbReference type="Proteomes" id="UP000326380"/>
    </source>
</evidence>
<dbReference type="SMART" id="SM00387">
    <property type="entry name" value="HATPase_c"/>
    <property type="match status" value="1"/>
</dbReference>
<dbReference type="InterPro" id="IPR011110">
    <property type="entry name" value="Reg_prop"/>
</dbReference>
<dbReference type="InterPro" id="IPR003661">
    <property type="entry name" value="HisK_dim/P_dom"/>
</dbReference>
<dbReference type="Gene3D" id="3.40.50.2300">
    <property type="match status" value="1"/>
</dbReference>
<dbReference type="EC" id="2.7.13.3" evidence="3"/>
<dbReference type="CDD" id="cd00088">
    <property type="entry name" value="HPT"/>
    <property type="match status" value="1"/>
</dbReference>
<dbReference type="Pfam" id="PF07494">
    <property type="entry name" value="Reg_prop"/>
    <property type="match status" value="2"/>
</dbReference>
<dbReference type="InterPro" id="IPR011123">
    <property type="entry name" value="Y_Y_Y"/>
</dbReference>
<dbReference type="InterPro" id="IPR008207">
    <property type="entry name" value="Sig_transdc_His_kin_Hpt_dom"/>
</dbReference>
<keyword evidence="8" id="KW-0547">Nucleotide-binding</keyword>
<evidence type="ECO:0000256" key="5">
    <source>
        <dbReference type="ARBA" id="ARBA00022553"/>
    </source>
</evidence>
<dbReference type="InterPro" id="IPR011006">
    <property type="entry name" value="CheY-like_superfamily"/>
</dbReference>
<dbReference type="SUPFAM" id="SSF55874">
    <property type="entry name" value="ATPase domain of HSP90 chaperone/DNA topoisomerase II/histidine kinase"/>
    <property type="match status" value="1"/>
</dbReference>
<dbReference type="PRINTS" id="PR00344">
    <property type="entry name" value="BCTRLSENSOR"/>
</dbReference>
<dbReference type="SUPFAM" id="SSF47384">
    <property type="entry name" value="Homodimeric domain of signal transducing histidine kinase"/>
    <property type="match status" value="1"/>
</dbReference>
<keyword evidence="13" id="KW-0472">Membrane</keyword>